<dbReference type="InterPro" id="IPR006674">
    <property type="entry name" value="HD_domain"/>
</dbReference>
<dbReference type="AlphaFoldDB" id="A0A1H6GUA6"/>
<dbReference type="Gene3D" id="1.10.3410.10">
    <property type="entry name" value="putative deoxyguanosinetriphosphate triphosphohydrolase like domain"/>
    <property type="match status" value="1"/>
</dbReference>
<dbReference type="CDD" id="cd00077">
    <property type="entry name" value="HDc"/>
    <property type="match status" value="1"/>
</dbReference>
<dbReference type="RefSeq" id="WP_211656697.1">
    <property type="nucleotide sequence ID" value="NZ_FNWO01000001.1"/>
</dbReference>
<dbReference type="Gene3D" id="1.10.3550.10">
    <property type="entry name" value="eoxyguanosinetriphosphate triphosphohydrolase domain-like"/>
    <property type="match status" value="1"/>
</dbReference>
<dbReference type="EMBL" id="FNWO01000001">
    <property type="protein sequence ID" value="SEH25728.1"/>
    <property type="molecule type" value="Genomic_DNA"/>
</dbReference>
<dbReference type="Gene3D" id="1.10.3210.10">
    <property type="entry name" value="Hypothetical protein af1432"/>
    <property type="match status" value="1"/>
</dbReference>
<dbReference type="GO" id="GO:0008832">
    <property type="term" value="F:dGTPase activity"/>
    <property type="evidence" value="ECO:0007669"/>
    <property type="project" value="TreeGrafter"/>
</dbReference>
<dbReference type="InterPro" id="IPR050135">
    <property type="entry name" value="dGTPase-like"/>
</dbReference>
<dbReference type="InterPro" id="IPR006261">
    <property type="entry name" value="dGTPase"/>
</dbReference>
<dbReference type="Pfam" id="PF01966">
    <property type="entry name" value="HD"/>
    <property type="match status" value="1"/>
</dbReference>
<protein>
    <submittedName>
        <fullName evidence="3">dGTPase</fullName>
    </submittedName>
</protein>
<evidence type="ECO:0000259" key="2">
    <source>
        <dbReference type="SMART" id="SM00471"/>
    </source>
</evidence>
<name>A0A1H6GUA6_MAGFU</name>
<keyword evidence="1" id="KW-0378">Hydrolase</keyword>
<reference evidence="4" key="1">
    <citation type="submission" date="2016-10" db="EMBL/GenBank/DDBJ databases">
        <authorList>
            <person name="Varghese N."/>
            <person name="Submissions S."/>
        </authorList>
    </citation>
    <scope>NUCLEOTIDE SEQUENCE [LARGE SCALE GENOMIC DNA]</scope>
    <source>
        <strain evidence="4">DSM 13234</strain>
    </source>
</reference>
<dbReference type="InterPro" id="IPR003607">
    <property type="entry name" value="HD/PDEase_dom"/>
</dbReference>
<feature type="domain" description="HD/PDEase" evidence="2">
    <location>
        <begin position="61"/>
        <end position="272"/>
    </location>
</feature>
<organism evidence="3 4">
    <name type="scientific">Magnetospirillum fulvum</name>
    <name type="common">Rhodospirillum fulvum</name>
    <dbReference type="NCBI Taxonomy" id="1082"/>
    <lineage>
        <taxon>Bacteria</taxon>
        <taxon>Pseudomonadati</taxon>
        <taxon>Pseudomonadota</taxon>
        <taxon>Alphaproteobacteria</taxon>
        <taxon>Rhodospirillales</taxon>
        <taxon>Rhodospirillaceae</taxon>
        <taxon>Magnetospirillum</taxon>
    </lineage>
</organism>
<sequence length="492" mass="55716">MSTLKWENLLSCERRRQSSTPVKDKGSRTEIERDFDRILFSAPVRRLADKTQVFPLEKNDSVRTRLTHSHEVANLARSIGTHLACSVLELPSELNSQRNIPALLAAIGLAHDLGNPPFGHQGETAIQRWVKKNERKLFELPDNEGSFNCDALKADLKKITPAMRADFLKFDGNAQTFRLLTHLQIITDGYGLNLTYATLAALLKYTVPSDIAGTTDNKSAKKPGFFQSEADVVKEVWEHTGLNEGIRHPLTFIMEACDDIAYSVIDVEDAVKKGLVSFNDVIQFLQEVDDDVARKVVENSRKDFDEHRAYDLSPAELNDVSMQKFRVYAIGAMVGAIFEAFSERQNHLLDGYFKETLMGVSKAKSICKSLKNFALERAYRHRSVLKIELEGAIVIEGLMDMLWEAVTNRTNFLQLNDTKEAQSRTDPFANYVYGRISENYRRAFVAAENLPIRYREIQLVIDMVSGMTDSYALNLYRELKALHGRELRAVDA</sequence>
<evidence type="ECO:0000256" key="1">
    <source>
        <dbReference type="ARBA" id="ARBA00022801"/>
    </source>
</evidence>
<dbReference type="PANTHER" id="PTHR11373:SF32">
    <property type="entry name" value="DEOXYGUANOSINETRIPHOSPHATE TRIPHOSPHOHYDROLASE"/>
    <property type="match status" value="1"/>
</dbReference>
<keyword evidence="4" id="KW-1185">Reference proteome</keyword>
<dbReference type="NCBIfam" id="TIGR01353">
    <property type="entry name" value="dGTP_triPase"/>
    <property type="match status" value="1"/>
</dbReference>
<dbReference type="PANTHER" id="PTHR11373">
    <property type="entry name" value="DEOXYNUCLEOSIDE TRIPHOSPHATE TRIPHOSPHOHYDROLASE"/>
    <property type="match status" value="1"/>
</dbReference>
<dbReference type="SUPFAM" id="SSF109604">
    <property type="entry name" value="HD-domain/PDEase-like"/>
    <property type="match status" value="1"/>
</dbReference>
<proteinExistence type="predicted"/>
<dbReference type="SMART" id="SM00471">
    <property type="entry name" value="HDc"/>
    <property type="match status" value="1"/>
</dbReference>
<dbReference type="InterPro" id="IPR023293">
    <property type="entry name" value="dGTP_triP_hydro_central_sf"/>
</dbReference>
<dbReference type="GO" id="GO:0006203">
    <property type="term" value="P:dGTP catabolic process"/>
    <property type="evidence" value="ECO:0007669"/>
    <property type="project" value="TreeGrafter"/>
</dbReference>
<evidence type="ECO:0000313" key="4">
    <source>
        <dbReference type="Proteomes" id="UP000182983"/>
    </source>
</evidence>
<accession>A0A1H6GUA6</accession>
<dbReference type="Proteomes" id="UP000182983">
    <property type="component" value="Unassembled WGS sequence"/>
</dbReference>
<dbReference type="InterPro" id="IPR027432">
    <property type="entry name" value="dGTP_triphosphohydrolase_C"/>
</dbReference>
<gene>
    <name evidence="3" type="ORF">SAMN04244559_00284</name>
</gene>
<evidence type="ECO:0000313" key="3">
    <source>
        <dbReference type="EMBL" id="SEH25728.1"/>
    </source>
</evidence>